<evidence type="ECO:0000313" key="4">
    <source>
        <dbReference type="Proteomes" id="UP000032749"/>
    </source>
</evidence>
<sequence>MLEQNKQKITQNLDLKGLACPLPLLKMKLALKKLEPGQLMYIETTDSGSWADFHKFSEITENTLVSADLVSSDLVSVDKTTEYYRFIIKKGL</sequence>
<gene>
    <name evidence="3" type="ORF">OLEAN_C25280</name>
</gene>
<evidence type="ECO:0000313" key="3">
    <source>
        <dbReference type="EMBL" id="CCK76704.1"/>
    </source>
</evidence>
<dbReference type="HOGENOM" id="CLU_165255_1_1_6"/>
<dbReference type="PATRIC" id="fig|698738.3.peg.2622"/>
<accession>R4YUI3</accession>
<dbReference type="Pfam" id="PF01206">
    <property type="entry name" value="TusA"/>
    <property type="match status" value="1"/>
</dbReference>
<reference evidence="3 4" key="1">
    <citation type="journal article" date="2013" name="Nat. Commun.">
        <title>Genome sequence and functional genomic analysis of the oil-degrading bacterium Oleispira antarctica.</title>
        <authorList>
            <person name="Kube M."/>
            <person name="Chernikova T.N."/>
            <person name="Al-Ramahi Y."/>
            <person name="Beloqui A."/>
            <person name="Lopez-Cortez N."/>
            <person name="Guazzaroni M.E."/>
            <person name="Heipieper H.J."/>
            <person name="Klages S."/>
            <person name="Kotsyurbenko O.R."/>
            <person name="Langer I."/>
            <person name="Nechitaylo T.Y."/>
            <person name="Lunsdorf H."/>
            <person name="Fernandez M."/>
            <person name="Juarez S."/>
            <person name="Ciordia S."/>
            <person name="Singer A."/>
            <person name="Kagan O."/>
            <person name="Egorova O."/>
            <person name="Petit P.A."/>
            <person name="Stogios P."/>
            <person name="Kim Y."/>
            <person name="Tchigvintsev A."/>
            <person name="Flick R."/>
            <person name="Denaro R."/>
            <person name="Genovese M."/>
            <person name="Albar J.P."/>
            <person name="Reva O.N."/>
            <person name="Martinez-Gomariz M."/>
            <person name="Tran H."/>
            <person name="Ferrer M."/>
            <person name="Savchenko A."/>
            <person name="Yakunin A.F."/>
            <person name="Yakimov M.M."/>
            <person name="Golyshina O.V."/>
            <person name="Reinhardt R."/>
            <person name="Golyshin P.N."/>
        </authorList>
    </citation>
    <scope>NUCLEOTIDE SEQUENCE [LARGE SCALE GENOMIC DNA]</scope>
</reference>
<comment type="similarity">
    <text evidence="1">Belongs to the sulfur carrier protein TusA family.</text>
</comment>
<organism evidence="3 4">
    <name type="scientific">Oleispira antarctica RB-8</name>
    <dbReference type="NCBI Taxonomy" id="698738"/>
    <lineage>
        <taxon>Bacteria</taxon>
        <taxon>Pseudomonadati</taxon>
        <taxon>Pseudomonadota</taxon>
        <taxon>Gammaproteobacteria</taxon>
        <taxon>Oceanospirillales</taxon>
        <taxon>Oceanospirillaceae</taxon>
        <taxon>Oleispira</taxon>
    </lineage>
</organism>
<dbReference type="PANTHER" id="PTHR33279">
    <property type="entry name" value="SULFUR CARRIER PROTEIN YEDF-RELATED"/>
    <property type="match status" value="1"/>
</dbReference>
<dbReference type="PANTHER" id="PTHR33279:SF6">
    <property type="entry name" value="SULFUR CARRIER PROTEIN YEDF-RELATED"/>
    <property type="match status" value="1"/>
</dbReference>
<dbReference type="PROSITE" id="PS01148">
    <property type="entry name" value="UPF0033"/>
    <property type="match status" value="1"/>
</dbReference>
<dbReference type="Proteomes" id="UP000032749">
    <property type="component" value="Chromosome"/>
</dbReference>
<dbReference type="KEGG" id="oai:OLEAN_C25280"/>
<dbReference type="AlphaFoldDB" id="R4YUI3"/>
<protein>
    <submittedName>
        <fullName evidence="3">SirA family protein</fullName>
    </submittedName>
</protein>
<keyword evidence="4" id="KW-1185">Reference proteome</keyword>
<dbReference type="EMBL" id="FO203512">
    <property type="protein sequence ID" value="CCK76704.1"/>
    <property type="molecule type" value="Genomic_DNA"/>
</dbReference>
<dbReference type="InterPro" id="IPR001455">
    <property type="entry name" value="TusA-like"/>
</dbReference>
<name>R4YUI3_OLEAN</name>
<feature type="domain" description="UPF0033" evidence="2">
    <location>
        <begin position="13"/>
        <end position="37"/>
    </location>
</feature>
<proteinExistence type="inferred from homology"/>
<evidence type="ECO:0000259" key="2">
    <source>
        <dbReference type="PROSITE" id="PS01148"/>
    </source>
</evidence>
<dbReference type="SUPFAM" id="SSF64307">
    <property type="entry name" value="SirA-like"/>
    <property type="match status" value="1"/>
</dbReference>
<evidence type="ECO:0000256" key="1">
    <source>
        <dbReference type="ARBA" id="ARBA00008984"/>
    </source>
</evidence>
<dbReference type="InterPro" id="IPR036868">
    <property type="entry name" value="TusA-like_sf"/>
</dbReference>
<dbReference type="Gene3D" id="3.30.110.40">
    <property type="entry name" value="TusA-like domain"/>
    <property type="match status" value="1"/>
</dbReference>
<dbReference type="STRING" id="698738.OLEAN_C25280"/>